<dbReference type="AlphaFoldDB" id="A0A816NS77"/>
<evidence type="ECO:0000259" key="2">
    <source>
        <dbReference type="PROSITE" id="PS50104"/>
    </source>
</evidence>
<dbReference type="Pfam" id="PF01582">
    <property type="entry name" value="TIR"/>
    <property type="match status" value="1"/>
</dbReference>
<feature type="domain" description="TIR" evidence="2">
    <location>
        <begin position="6"/>
        <end position="169"/>
    </location>
</feature>
<reference evidence="3" key="1">
    <citation type="submission" date="2021-01" db="EMBL/GenBank/DDBJ databases">
        <authorList>
            <consortium name="Genoscope - CEA"/>
            <person name="William W."/>
        </authorList>
    </citation>
    <scope>NUCLEOTIDE SEQUENCE</scope>
</reference>
<dbReference type="SUPFAM" id="SSF52200">
    <property type="entry name" value="Toll/Interleukin receptor TIR domain"/>
    <property type="match status" value="1"/>
</dbReference>
<protein>
    <submittedName>
        <fullName evidence="3">(rape) hypothetical protein</fullName>
    </submittedName>
</protein>
<sequence length="183" mass="21124">MASSSLKYNLFASFYGQGLRQTFLSHLCRQLNENGITVFTNQDLVRGEPVLPSLVQRIRESRISIVVLSQKYASSSWCLNELVEILRCRETMGHIVMTIFYRVDPSHVRSQTGDFGNIFVQTCAGKTEEERRMWSQALTDVGNIAGEDSRNWFVFSLASFFWLFLKSDLEKFINESTKSFLFY</sequence>
<dbReference type="PROSITE" id="PS50104">
    <property type="entry name" value="TIR"/>
    <property type="match status" value="1"/>
</dbReference>
<dbReference type="PANTHER" id="PTHR32009:SF115">
    <property type="entry name" value="RPP1-LIKE DISEASE RESISTANCE PROTEIN-RELATED"/>
    <property type="match status" value="1"/>
</dbReference>
<accession>A0A816NS77</accession>
<dbReference type="GO" id="GO:0007165">
    <property type="term" value="P:signal transduction"/>
    <property type="evidence" value="ECO:0007669"/>
    <property type="project" value="InterPro"/>
</dbReference>
<dbReference type="InterPro" id="IPR035897">
    <property type="entry name" value="Toll_tir_struct_dom_sf"/>
</dbReference>
<evidence type="ECO:0000256" key="1">
    <source>
        <dbReference type="ARBA" id="ARBA00023027"/>
    </source>
</evidence>
<keyword evidence="1" id="KW-0520">NAD</keyword>
<dbReference type="InterPro" id="IPR000157">
    <property type="entry name" value="TIR_dom"/>
</dbReference>
<name>A0A816NS77_BRANA</name>
<organism evidence="3">
    <name type="scientific">Brassica napus</name>
    <name type="common">Rape</name>
    <dbReference type="NCBI Taxonomy" id="3708"/>
    <lineage>
        <taxon>Eukaryota</taxon>
        <taxon>Viridiplantae</taxon>
        <taxon>Streptophyta</taxon>
        <taxon>Embryophyta</taxon>
        <taxon>Tracheophyta</taxon>
        <taxon>Spermatophyta</taxon>
        <taxon>Magnoliopsida</taxon>
        <taxon>eudicotyledons</taxon>
        <taxon>Gunneridae</taxon>
        <taxon>Pentapetalae</taxon>
        <taxon>rosids</taxon>
        <taxon>malvids</taxon>
        <taxon>Brassicales</taxon>
        <taxon>Brassicaceae</taxon>
        <taxon>Brassiceae</taxon>
        <taxon>Brassica</taxon>
    </lineage>
</organism>
<dbReference type="PANTHER" id="PTHR32009">
    <property type="entry name" value="TMV RESISTANCE PROTEIN N-LIKE"/>
    <property type="match status" value="1"/>
</dbReference>
<proteinExistence type="predicted"/>
<evidence type="ECO:0000313" key="3">
    <source>
        <dbReference type="EMBL" id="CAF2039120.1"/>
    </source>
</evidence>
<dbReference type="EMBL" id="HG994363">
    <property type="protein sequence ID" value="CAF2039120.1"/>
    <property type="molecule type" value="Genomic_DNA"/>
</dbReference>
<gene>
    <name evidence="3" type="ORF">DARMORV10_A09P13780.1</name>
</gene>
<dbReference type="FunFam" id="3.40.50.10140:FF:000007">
    <property type="entry name" value="Disease resistance protein (TIR-NBS-LRR class)"/>
    <property type="match status" value="1"/>
</dbReference>
<dbReference type="Proteomes" id="UP001295469">
    <property type="component" value="Chromosome A09"/>
</dbReference>
<dbReference type="SMART" id="SM00255">
    <property type="entry name" value="TIR"/>
    <property type="match status" value="1"/>
</dbReference>
<dbReference type="Gene3D" id="3.40.50.10140">
    <property type="entry name" value="Toll/interleukin-1 receptor homology (TIR) domain"/>
    <property type="match status" value="1"/>
</dbReference>